<evidence type="ECO:0000313" key="1">
    <source>
        <dbReference type="EMBL" id="JAH85283.1"/>
    </source>
</evidence>
<sequence length="92" mass="9786">MVNANTLHTINTLLDVEDSAQDPDTLADSLINDVSIYRTSDDIASFNNTLHTLQNGAGCTDASSNHGLDSVDIKRLVREGGVVGDFTIVAKP</sequence>
<dbReference type="AlphaFoldDB" id="A0A0E9W757"/>
<organism evidence="1">
    <name type="scientific">Anguilla anguilla</name>
    <name type="common">European freshwater eel</name>
    <name type="synonym">Muraena anguilla</name>
    <dbReference type="NCBI Taxonomy" id="7936"/>
    <lineage>
        <taxon>Eukaryota</taxon>
        <taxon>Metazoa</taxon>
        <taxon>Chordata</taxon>
        <taxon>Craniata</taxon>
        <taxon>Vertebrata</taxon>
        <taxon>Euteleostomi</taxon>
        <taxon>Actinopterygii</taxon>
        <taxon>Neopterygii</taxon>
        <taxon>Teleostei</taxon>
        <taxon>Anguilliformes</taxon>
        <taxon>Anguillidae</taxon>
        <taxon>Anguilla</taxon>
    </lineage>
</organism>
<accession>A0A0E9W757</accession>
<reference evidence="1" key="1">
    <citation type="submission" date="2014-11" db="EMBL/GenBank/DDBJ databases">
        <authorList>
            <person name="Amaro Gonzalez C."/>
        </authorList>
    </citation>
    <scope>NUCLEOTIDE SEQUENCE</scope>
</reference>
<reference evidence="1" key="2">
    <citation type="journal article" date="2015" name="Fish Shellfish Immunol.">
        <title>Early steps in the European eel (Anguilla anguilla)-Vibrio vulnificus interaction in the gills: Role of the RtxA13 toxin.</title>
        <authorList>
            <person name="Callol A."/>
            <person name="Pajuelo D."/>
            <person name="Ebbesson L."/>
            <person name="Teles M."/>
            <person name="MacKenzie S."/>
            <person name="Amaro C."/>
        </authorList>
    </citation>
    <scope>NUCLEOTIDE SEQUENCE</scope>
</reference>
<name>A0A0E9W757_ANGAN</name>
<proteinExistence type="predicted"/>
<dbReference type="EMBL" id="GBXM01023294">
    <property type="protein sequence ID" value="JAH85283.1"/>
    <property type="molecule type" value="Transcribed_RNA"/>
</dbReference>
<protein>
    <submittedName>
        <fullName evidence="1">Uncharacterized protein</fullName>
    </submittedName>
</protein>